<keyword evidence="1" id="KW-1133">Transmembrane helix</keyword>
<accession>A0ABW8PLN4</accession>
<gene>
    <name evidence="2" type="ORF">V3Q77_01470</name>
</gene>
<evidence type="ECO:0000313" key="2">
    <source>
        <dbReference type="EMBL" id="MFK7048551.1"/>
    </source>
</evidence>
<protein>
    <recommendedName>
        <fullName evidence="4">MORN repeat variant</fullName>
    </recommendedName>
</protein>
<keyword evidence="3" id="KW-1185">Reference proteome</keyword>
<proteinExistence type="predicted"/>
<dbReference type="RefSeq" id="WP_405322498.1">
    <property type="nucleotide sequence ID" value="NZ_JAZGZR010000003.1"/>
</dbReference>
<dbReference type="Proteomes" id="UP001621813">
    <property type="component" value="Unassembled WGS sequence"/>
</dbReference>
<name>A0ABW8PLN4_9FLAO</name>
<feature type="transmembrane region" description="Helical" evidence="1">
    <location>
        <begin position="7"/>
        <end position="26"/>
    </location>
</feature>
<evidence type="ECO:0000256" key="1">
    <source>
        <dbReference type="SAM" id="Phobius"/>
    </source>
</evidence>
<organism evidence="2 3">
    <name type="scientific">Flavobacterium davisii</name>
    <dbReference type="NCBI Taxonomy" id="2906077"/>
    <lineage>
        <taxon>Bacteria</taxon>
        <taxon>Pseudomonadati</taxon>
        <taxon>Bacteroidota</taxon>
        <taxon>Flavobacteriia</taxon>
        <taxon>Flavobacteriales</taxon>
        <taxon>Flavobacteriaceae</taxon>
        <taxon>Flavobacterium</taxon>
    </lineage>
</organism>
<sequence>MTNKYKIVISFLLLVIFAALIFVFSFKEEKVYTSHEYNSNGQLIGINEYIIRNSDTILQGKFERYNDKGIIISKGQFLNDEPYGKCSYYYDDGKIEAIQFKKNSKITLEAIKYNRRNFIKKYVMCNTYGEAKFIIEFDNKITQRYTGYSTYPVKQYKLYHGKEIDIKTGDILKVGDTIRYDYLIANIPYAKRTLKIETEGIDNSKINRRISKKAPTSLIVEEILTKRGLNRIKAITQYVFDDKFTPVKNDTVSFDIEVH</sequence>
<dbReference type="EMBL" id="JAZGZR010000003">
    <property type="protein sequence ID" value="MFK7048551.1"/>
    <property type="molecule type" value="Genomic_DNA"/>
</dbReference>
<keyword evidence="1" id="KW-0812">Transmembrane</keyword>
<dbReference type="Gene3D" id="3.90.930.1">
    <property type="match status" value="1"/>
</dbReference>
<keyword evidence="1" id="KW-0472">Membrane</keyword>
<evidence type="ECO:0000313" key="3">
    <source>
        <dbReference type="Proteomes" id="UP001621813"/>
    </source>
</evidence>
<dbReference type="SUPFAM" id="SSF82185">
    <property type="entry name" value="Histone H3 K4-specific methyltransferase SET7/9 N-terminal domain"/>
    <property type="match status" value="1"/>
</dbReference>
<comment type="caution">
    <text evidence="2">The sequence shown here is derived from an EMBL/GenBank/DDBJ whole genome shotgun (WGS) entry which is preliminary data.</text>
</comment>
<reference evidence="2 3" key="1">
    <citation type="submission" date="2024-02" db="EMBL/GenBank/DDBJ databases">
        <title>Comparative Genomic Analysis of Flavobacterium Species Causing Columnaris Disease of Freshwater Fish in Thailand: Insights into Virulence and Resistance Mechanisms.</title>
        <authorList>
            <person name="Nguyen D."/>
            <person name="Chokmangmeepisarn P."/>
            <person name="Khianchaikhan K."/>
            <person name="Morishita M."/>
            <person name="Bunnoy A."/>
            <person name="Rodkhum C."/>
        </authorList>
    </citation>
    <scope>NUCLEOTIDE SEQUENCE [LARGE SCALE GENOMIC DNA]</scope>
    <source>
        <strain evidence="2 3">KCRT2007</strain>
    </source>
</reference>
<evidence type="ECO:0008006" key="4">
    <source>
        <dbReference type="Google" id="ProtNLM"/>
    </source>
</evidence>